<keyword evidence="2" id="KW-1185">Reference proteome</keyword>
<organism evidence="1 2">
    <name type="scientific">Haematococcus lacustris</name>
    <name type="common">Green alga</name>
    <name type="synonym">Haematococcus pluvialis</name>
    <dbReference type="NCBI Taxonomy" id="44745"/>
    <lineage>
        <taxon>Eukaryota</taxon>
        <taxon>Viridiplantae</taxon>
        <taxon>Chlorophyta</taxon>
        <taxon>core chlorophytes</taxon>
        <taxon>Chlorophyceae</taxon>
        <taxon>CS clade</taxon>
        <taxon>Chlamydomonadales</taxon>
        <taxon>Haematococcaceae</taxon>
        <taxon>Haematococcus</taxon>
    </lineage>
</organism>
<evidence type="ECO:0000313" key="1">
    <source>
        <dbReference type="EMBL" id="GFH32969.1"/>
    </source>
</evidence>
<sequence>LTWRSFNVASRCLNITTTCAGISNSTSTLILDQPGGSGAGFPVVTSQAGRCGMSARWQTAAGTASPRCCCPVPKTCATRWAAAPMTVRWLCVR</sequence>
<feature type="non-terminal residue" evidence="1">
    <location>
        <position position="93"/>
    </location>
</feature>
<proteinExistence type="predicted"/>
<accession>A0A6A0AJ65</accession>
<dbReference type="Proteomes" id="UP000485058">
    <property type="component" value="Unassembled WGS sequence"/>
</dbReference>
<protein>
    <submittedName>
        <fullName evidence="1">Uncharacterized protein</fullName>
    </submittedName>
</protein>
<gene>
    <name evidence="1" type="ORF">HaLaN_32274</name>
</gene>
<dbReference type="AlphaFoldDB" id="A0A6A0AJ65"/>
<comment type="caution">
    <text evidence="1">The sequence shown here is derived from an EMBL/GenBank/DDBJ whole genome shotgun (WGS) entry which is preliminary data.</text>
</comment>
<reference evidence="1 2" key="1">
    <citation type="submission" date="2020-02" db="EMBL/GenBank/DDBJ databases">
        <title>Draft genome sequence of Haematococcus lacustris strain NIES-144.</title>
        <authorList>
            <person name="Morimoto D."/>
            <person name="Nakagawa S."/>
            <person name="Yoshida T."/>
            <person name="Sawayama S."/>
        </authorList>
    </citation>
    <scope>NUCLEOTIDE SEQUENCE [LARGE SCALE GENOMIC DNA]</scope>
    <source>
        <strain evidence="1 2">NIES-144</strain>
    </source>
</reference>
<evidence type="ECO:0000313" key="2">
    <source>
        <dbReference type="Proteomes" id="UP000485058"/>
    </source>
</evidence>
<dbReference type="EMBL" id="BLLF01007478">
    <property type="protein sequence ID" value="GFH32969.1"/>
    <property type="molecule type" value="Genomic_DNA"/>
</dbReference>
<name>A0A6A0AJ65_HAELA</name>
<feature type="non-terminal residue" evidence="1">
    <location>
        <position position="1"/>
    </location>
</feature>